<gene>
    <name evidence="2" type="ORF">HGA15_01720</name>
</gene>
<dbReference type="AlphaFoldDB" id="A0A846Y5T3"/>
<dbReference type="InterPro" id="IPR051049">
    <property type="entry name" value="Dienelactone_hydrolase-like"/>
</dbReference>
<evidence type="ECO:0000313" key="3">
    <source>
        <dbReference type="Proteomes" id="UP000570678"/>
    </source>
</evidence>
<dbReference type="PANTHER" id="PTHR46623">
    <property type="entry name" value="CARBOXYMETHYLENEBUTENOLIDASE-RELATED"/>
    <property type="match status" value="1"/>
</dbReference>
<accession>A0A846Y5T3</accession>
<evidence type="ECO:0000313" key="2">
    <source>
        <dbReference type="EMBL" id="NKY54896.1"/>
    </source>
</evidence>
<organism evidence="2 3">
    <name type="scientific">Nocardia flavorosea</name>
    <dbReference type="NCBI Taxonomy" id="53429"/>
    <lineage>
        <taxon>Bacteria</taxon>
        <taxon>Bacillati</taxon>
        <taxon>Actinomycetota</taxon>
        <taxon>Actinomycetes</taxon>
        <taxon>Mycobacteriales</taxon>
        <taxon>Nocardiaceae</taxon>
        <taxon>Nocardia</taxon>
    </lineage>
</organism>
<dbReference type="InterPro" id="IPR029058">
    <property type="entry name" value="AB_hydrolase_fold"/>
</dbReference>
<dbReference type="RefSeq" id="WP_062971291.1">
    <property type="nucleotide sequence ID" value="NZ_JAAXOT010000001.1"/>
</dbReference>
<dbReference type="GO" id="GO:0016787">
    <property type="term" value="F:hydrolase activity"/>
    <property type="evidence" value="ECO:0007669"/>
    <property type="project" value="UniProtKB-KW"/>
</dbReference>
<dbReference type="Gene3D" id="3.40.50.1820">
    <property type="entry name" value="alpha/beta hydrolase"/>
    <property type="match status" value="1"/>
</dbReference>
<sequence length="239" mass="25481">MIEFPAPRGPLPGYLSVPESGGPWPAVVVVHDAFGLSDDIRRITDRFADHGYLALAPALFRRGSRVGCVVRTFRALAAGDGDAVDDIVAARDHLAADRRSTGRVASAGFCMGGGFCLLLAPRGVFDATAPNYGVLPQGLDALRDACPTVASYGARDRMLPGAAAELEKVLTAGGVPHDVHEYPGVGHSFMNNWPTPPPLRVVERTAGLAYSEPESEHAWHRITAFFDAHLRDPETDTGD</sequence>
<keyword evidence="3" id="KW-1185">Reference proteome</keyword>
<evidence type="ECO:0000259" key="1">
    <source>
        <dbReference type="Pfam" id="PF01738"/>
    </source>
</evidence>
<feature type="domain" description="Dienelactone hydrolase" evidence="1">
    <location>
        <begin position="12"/>
        <end position="229"/>
    </location>
</feature>
<dbReference type="PANTHER" id="PTHR46623:SF6">
    <property type="entry name" value="ALPHA_BETA-HYDROLASES SUPERFAMILY PROTEIN"/>
    <property type="match status" value="1"/>
</dbReference>
<protein>
    <submittedName>
        <fullName evidence="2">Dienelactone hydrolase family protein</fullName>
    </submittedName>
</protein>
<dbReference type="SUPFAM" id="SSF53474">
    <property type="entry name" value="alpha/beta-Hydrolases"/>
    <property type="match status" value="1"/>
</dbReference>
<dbReference type="Proteomes" id="UP000570678">
    <property type="component" value="Unassembled WGS sequence"/>
</dbReference>
<reference evidence="2 3" key="1">
    <citation type="submission" date="2020-04" db="EMBL/GenBank/DDBJ databases">
        <title>MicrobeNet Type strains.</title>
        <authorList>
            <person name="Nicholson A.C."/>
        </authorList>
    </citation>
    <scope>NUCLEOTIDE SEQUENCE [LARGE SCALE GENOMIC DNA]</scope>
    <source>
        <strain evidence="2 3">JCM 3332</strain>
    </source>
</reference>
<dbReference type="Pfam" id="PF01738">
    <property type="entry name" value="DLH"/>
    <property type="match status" value="1"/>
</dbReference>
<dbReference type="InterPro" id="IPR002925">
    <property type="entry name" value="Dienelactn_hydro"/>
</dbReference>
<dbReference type="EMBL" id="JAAXOT010000001">
    <property type="protein sequence ID" value="NKY54896.1"/>
    <property type="molecule type" value="Genomic_DNA"/>
</dbReference>
<name>A0A846Y5T3_9NOCA</name>
<keyword evidence="2" id="KW-0378">Hydrolase</keyword>
<proteinExistence type="predicted"/>
<comment type="caution">
    <text evidence="2">The sequence shown here is derived from an EMBL/GenBank/DDBJ whole genome shotgun (WGS) entry which is preliminary data.</text>
</comment>